<accession>A0ABM9SBM7</accession>
<organism evidence="2 3">
    <name type="scientific">Streptomyces graminofaciens</name>
    <dbReference type="NCBI Taxonomy" id="68212"/>
    <lineage>
        <taxon>Bacteria</taxon>
        <taxon>Bacillati</taxon>
        <taxon>Actinomycetota</taxon>
        <taxon>Actinomycetes</taxon>
        <taxon>Kitasatosporales</taxon>
        <taxon>Streptomycetaceae</taxon>
        <taxon>Streptomyces</taxon>
    </lineage>
</organism>
<feature type="compositionally biased region" description="Low complexity" evidence="1">
    <location>
        <begin position="88"/>
        <end position="122"/>
    </location>
</feature>
<reference evidence="2 3" key="1">
    <citation type="journal article" date="2010" name="ChemBioChem">
        <title>Cloning and characterization of the biosynthetic gene cluster of 16-membered macrolide antibiotic FD-891: involvement of a dual functional cytochrome P450 monooxygenase catalyzing epoxidation and hydroxylation.</title>
        <authorList>
            <person name="Kudo F."/>
            <person name="Motegi A."/>
            <person name="Mizoue K."/>
            <person name="Eguchi T."/>
        </authorList>
    </citation>
    <scope>NUCLEOTIDE SEQUENCE [LARGE SCALE GENOMIC DNA]</scope>
    <source>
        <strain evidence="2 3">A-8890</strain>
    </source>
</reference>
<evidence type="ECO:0000313" key="2">
    <source>
        <dbReference type="EMBL" id="BBC29347.1"/>
    </source>
</evidence>
<reference evidence="2 3" key="2">
    <citation type="journal article" date="2023" name="ChemBioChem">
        <title>Acyltransferase Domain Exchange between Two Independent Type I Polyketide Synthases in the Same Producer Strain of Macrolide Antibiotics.</title>
        <authorList>
            <person name="Kudo F."/>
            <person name="Kishikawa K."/>
            <person name="Tsuboi K."/>
            <person name="Kido T."/>
            <person name="Usui T."/>
            <person name="Hashimoto J."/>
            <person name="Shin-Ya K."/>
            <person name="Miyanaga A."/>
            <person name="Eguchi T."/>
        </authorList>
    </citation>
    <scope>NUCLEOTIDE SEQUENCE [LARGE SCALE GENOMIC DNA]</scope>
    <source>
        <strain evidence="2 3">A-8890</strain>
    </source>
</reference>
<dbReference type="InterPro" id="IPR016039">
    <property type="entry name" value="Thiolase-like"/>
</dbReference>
<sequence>MVTLAAVRPDGLAALVVGETVRRAGIPAEAVDEVVLGAAGPQEHARVLEAAPASAFAIVRDEHNPLVGGTARAAAACAGGRRGRLRSARGWGSRSVPTCGSREPAPGSRPRSPGSAWPPTAV</sequence>
<evidence type="ECO:0000256" key="1">
    <source>
        <dbReference type="SAM" id="MobiDB-lite"/>
    </source>
</evidence>
<dbReference type="Proteomes" id="UP001321542">
    <property type="component" value="Chromosome"/>
</dbReference>
<keyword evidence="3" id="KW-1185">Reference proteome</keyword>
<evidence type="ECO:0000313" key="3">
    <source>
        <dbReference type="Proteomes" id="UP001321542"/>
    </source>
</evidence>
<dbReference type="Gene3D" id="3.40.47.10">
    <property type="match status" value="1"/>
</dbReference>
<dbReference type="EMBL" id="AP018448">
    <property type="protein sequence ID" value="BBC29347.1"/>
    <property type="molecule type" value="Genomic_DNA"/>
</dbReference>
<proteinExistence type="predicted"/>
<name>A0ABM9SBM7_9ACTN</name>
<feature type="region of interest" description="Disordered" evidence="1">
    <location>
        <begin position="79"/>
        <end position="122"/>
    </location>
</feature>
<gene>
    <name evidence="2" type="ORF">SGFS_006410</name>
</gene>
<protein>
    <submittedName>
        <fullName evidence="2">Uncharacterized protein</fullName>
    </submittedName>
</protein>